<gene>
    <name evidence="1" type="ORF">CS063_01935</name>
</gene>
<sequence length="395" mass="43455">MNNFEFYSPTKVIFGKETEKQVGQEIKNWGAKKVLLHYGGKSAIESGLMSRVEVALKEAGVEYVSLGGVKPNPRLSLVREGIALCQKEKVDFILAVGGGSVIDSSKAIALGLANPEMDIWDYYLRKKDPVGCYPVGVILTLSAAGSETSNSSVITNEEGNIKRGRPSDLTRPKFAIMNPELTYSVPSYQLCCGIVDIMMHTMERYFSPSEGNELTDEIAEGLLRNVIKNGREAVKTPQAYKPLSEIMWAGSLSHNSLTGLGAEMDFATHQLGHELSGMFDVAHGASLSAMWGSWARYVYKQKPARFAQYATKVWGLTGQDEEVLALAGITATESYFKELEMPVQLQELLGECQGEETLKELAHKCSFQGKRTIGSFMKLDEKAIYAIYKAANVNF</sequence>
<keyword evidence="2" id="KW-1185">Reference proteome</keyword>
<protein>
    <submittedName>
        <fullName evidence="1">NADH-dependent alcohol dehydrogenase</fullName>
    </submittedName>
</protein>
<reference evidence="1" key="1">
    <citation type="submission" date="2017-10" db="EMBL/GenBank/DDBJ databases">
        <title>Genome sequence of cellulolytic Lachnospiraceae bacterium XHS1971 isolated from hotspring sediment.</title>
        <authorList>
            <person name="Vasudevan G."/>
            <person name="Joshi A.J."/>
            <person name="Hivarkar S."/>
            <person name="Lanjekar V.B."/>
            <person name="Dhakephalkar P.K."/>
            <person name="Dagar S."/>
        </authorList>
    </citation>
    <scope>NUCLEOTIDE SEQUENCE</scope>
    <source>
        <strain evidence="1">XHS1971</strain>
    </source>
</reference>
<dbReference type="Proteomes" id="UP000224460">
    <property type="component" value="Unassembled WGS sequence"/>
</dbReference>
<evidence type="ECO:0000313" key="2">
    <source>
        <dbReference type="Proteomes" id="UP000224460"/>
    </source>
</evidence>
<name>A0AC61DGI2_9FIRM</name>
<dbReference type="EMBL" id="PEDL01000001">
    <property type="protein sequence ID" value="PHV72465.1"/>
    <property type="molecule type" value="Genomic_DNA"/>
</dbReference>
<accession>A0AC61DGI2</accession>
<comment type="caution">
    <text evidence="1">The sequence shown here is derived from an EMBL/GenBank/DDBJ whole genome shotgun (WGS) entry which is preliminary data.</text>
</comment>
<proteinExistence type="predicted"/>
<evidence type="ECO:0000313" key="1">
    <source>
        <dbReference type="EMBL" id="PHV72465.1"/>
    </source>
</evidence>
<organism evidence="1 2">
    <name type="scientific">Sporanaerobium hydrogeniformans</name>
    <dbReference type="NCBI Taxonomy" id="3072179"/>
    <lineage>
        <taxon>Bacteria</taxon>
        <taxon>Bacillati</taxon>
        <taxon>Bacillota</taxon>
        <taxon>Clostridia</taxon>
        <taxon>Lachnospirales</taxon>
        <taxon>Lachnospiraceae</taxon>
        <taxon>Sporanaerobium</taxon>
    </lineage>
</organism>